<dbReference type="Proteomes" id="UP000634136">
    <property type="component" value="Unassembled WGS sequence"/>
</dbReference>
<dbReference type="EMBL" id="JAAIUW010000012">
    <property type="protein sequence ID" value="KAF7806740.1"/>
    <property type="molecule type" value="Genomic_DNA"/>
</dbReference>
<keyword evidence="3" id="KW-1185">Reference proteome</keyword>
<feature type="compositionally biased region" description="Basic residues" evidence="1">
    <location>
        <begin position="157"/>
        <end position="166"/>
    </location>
</feature>
<comment type="caution">
    <text evidence="2">The sequence shown here is derived from an EMBL/GenBank/DDBJ whole genome shotgun (WGS) entry which is preliminary data.</text>
</comment>
<dbReference type="GO" id="GO:0004386">
    <property type="term" value="F:helicase activity"/>
    <property type="evidence" value="ECO:0007669"/>
    <property type="project" value="UniProtKB-KW"/>
</dbReference>
<evidence type="ECO:0000313" key="2">
    <source>
        <dbReference type="EMBL" id="KAF7806740.1"/>
    </source>
</evidence>
<dbReference type="PANTHER" id="PTHR35277:SF7">
    <property type="entry name" value="BNAC03G13190D PROTEIN"/>
    <property type="match status" value="1"/>
</dbReference>
<proteinExistence type="predicted"/>
<feature type="region of interest" description="Disordered" evidence="1">
    <location>
        <begin position="157"/>
        <end position="187"/>
    </location>
</feature>
<name>A0A834SLL4_9FABA</name>
<accession>A0A834SLL4</accession>
<keyword evidence="2" id="KW-0347">Helicase</keyword>
<dbReference type="OrthoDB" id="1932113at2759"/>
<sequence length="209" mass="23949">MADSKSESKSSVSVIDLVCFPCVSCVDYIVHGWWVDKKEVKSPNFVERAKEEFEAMMHHHKENRGMKHNGIDENTSIEDIKAPNVFERVKEEFEAIADALHRKKESPTHEGRDENKMAESKEKQKIPCSSPSSENNAKKPNILVKAKEEIESIIHHVKSPHHHHKETHGLRDDIDENTPTDEVKAPNVFERVIEEFEAAFEAMNAKKDD</sequence>
<keyword evidence="2" id="KW-0378">Hydrolase</keyword>
<dbReference type="AlphaFoldDB" id="A0A834SLL4"/>
<gene>
    <name evidence="2" type="ORF">G2W53_038901</name>
</gene>
<protein>
    <submittedName>
        <fullName evidence="2">DEAD-box ATP-dependent RNA helicase</fullName>
    </submittedName>
</protein>
<organism evidence="2 3">
    <name type="scientific">Senna tora</name>
    <dbReference type="NCBI Taxonomy" id="362788"/>
    <lineage>
        <taxon>Eukaryota</taxon>
        <taxon>Viridiplantae</taxon>
        <taxon>Streptophyta</taxon>
        <taxon>Embryophyta</taxon>
        <taxon>Tracheophyta</taxon>
        <taxon>Spermatophyta</taxon>
        <taxon>Magnoliopsida</taxon>
        <taxon>eudicotyledons</taxon>
        <taxon>Gunneridae</taxon>
        <taxon>Pentapetalae</taxon>
        <taxon>rosids</taxon>
        <taxon>fabids</taxon>
        <taxon>Fabales</taxon>
        <taxon>Fabaceae</taxon>
        <taxon>Caesalpinioideae</taxon>
        <taxon>Cassia clade</taxon>
        <taxon>Senna</taxon>
    </lineage>
</organism>
<evidence type="ECO:0000313" key="3">
    <source>
        <dbReference type="Proteomes" id="UP000634136"/>
    </source>
</evidence>
<reference evidence="2" key="1">
    <citation type="submission" date="2020-09" db="EMBL/GenBank/DDBJ databases">
        <title>Genome-Enabled Discovery of Anthraquinone Biosynthesis in Senna tora.</title>
        <authorList>
            <person name="Kang S.-H."/>
            <person name="Pandey R.P."/>
            <person name="Lee C.-M."/>
            <person name="Sim J.-S."/>
            <person name="Jeong J.-T."/>
            <person name="Choi B.-S."/>
            <person name="Jung M."/>
            <person name="Ginzburg D."/>
            <person name="Zhao K."/>
            <person name="Won S.Y."/>
            <person name="Oh T.-J."/>
            <person name="Yu Y."/>
            <person name="Kim N.-H."/>
            <person name="Lee O.R."/>
            <person name="Lee T.-H."/>
            <person name="Bashyal P."/>
            <person name="Kim T.-S."/>
            <person name="Lee W.-H."/>
            <person name="Kawkins C."/>
            <person name="Kim C.-K."/>
            <person name="Kim J.S."/>
            <person name="Ahn B.O."/>
            <person name="Rhee S.Y."/>
            <person name="Sohng J.K."/>
        </authorList>
    </citation>
    <scope>NUCLEOTIDE SEQUENCE</scope>
    <source>
        <tissue evidence="2">Leaf</tissue>
    </source>
</reference>
<evidence type="ECO:0000256" key="1">
    <source>
        <dbReference type="SAM" id="MobiDB-lite"/>
    </source>
</evidence>
<feature type="compositionally biased region" description="Basic and acidic residues" evidence="1">
    <location>
        <begin position="105"/>
        <end position="125"/>
    </location>
</feature>
<feature type="region of interest" description="Disordered" evidence="1">
    <location>
        <begin position="99"/>
        <end position="140"/>
    </location>
</feature>
<keyword evidence="2" id="KW-0067">ATP-binding</keyword>
<keyword evidence="2" id="KW-0547">Nucleotide-binding</keyword>
<dbReference type="PANTHER" id="PTHR35277">
    <property type="entry name" value="OS09G0363700 PROTEIN"/>
    <property type="match status" value="1"/>
</dbReference>